<evidence type="ECO:0000259" key="9">
    <source>
        <dbReference type="Pfam" id="PF17902"/>
    </source>
</evidence>
<dbReference type="GO" id="GO:0030057">
    <property type="term" value="C:desmosome"/>
    <property type="evidence" value="ECO:0007669"/>
    <property type="project" value="UniProtKB-SubCell"/>
</dbReference>
<keyword evidence="5" id="KW-0965">Cell junction</keyword>
<keyword evidence="6 7" id="KW-0175">Coiled coil</keyword>
<sequence>MSQKKEYVNMSKTQAKDLSLVIARMQSNADQVEKNILRTEQLLKADTERTLKKQALVHQKENATILAQAEDLLKQLFMDVDKAKKLQHPQAKEIERDVKNLHDRWAKDCSTYRELYAPPQELDLKSKIGWGPLFDEKLKQLKKAEFGPTLADVEKQIAAHNILHQEIEAYSKQLQPSTSGSQEQYDTLKKKYAELTDLSHRRRNQLASLYEYMQSCSKELAYLSGQQERILQRDWSDRMVDPPGVRMEYEKFKTNGLIAHEKEVNKLHDEGDQLLQEKHPGAPTIKAHRDIVQAEWQEFLNLCLAQEVHLENIDNYKKFQLEAEQLSESMERLRSTMDPRALTNKSNPEVLLALEGDEPAVKRSEQRLEALRDLSNKVVPLKSRRVKPTKPTPVVALCDWTDEDDVLRRGETLNLKSNSNNLNWELQSRGGETKTLPGACFMIPAPDAEALEKVNGLEKELTDLKRGRATLMSSLKSRSPDVVRPQRTAPVQSAPEDPKAVQLIGEIDRINKALERLEMEIQNRLRTPLPNRNPTQDLEERLQEHEKSVLAVRKLESEKAAIQREMEPILAKKPLGPTTATLPVKLNAADNKINDLNGLLDLYNKKATTAMYLERQMKSVDGIVSGFEEQLANDRTILDQSNSLQSRSRALQDLRKNVASRKEDLTKLGKDLNLTQQVCRSLEKSFNEYCPDIQRQEREVKNLNNRYANVNQQIQERSDLIKQATNKNQDFNNARQSLEFFLVNLPNNKIKPTDGVAQIATKENSQRRVVEDIKAKSDDVKRFKDLSRDLQNVLNEYETKSNAYRGTLRDDNDDDEDDSYGELLSLKRQAVPLATAVQRKEKDLLNLYSEVSAENDQLLRQLGTAKHMMGRNEDRATQIVVTQQLQLQSQQNDLKEAGSLKRELDEEVARRIHAERDLETYHKRYMSLKARKGVERLEEKEVVEYYRDPKLEMELKSLKSRIHDEELSRSRIQSETEIVNEKIIKLELELKRVEPKLITKVFTEYERDPQLDKEAAKMREEIRRLKTDFQTRNTETIHVKNEYTVLSQQKPKIREKVVKKEVVTVEKDPEMLKAVITFKADIEDVGSQCKSLNDSIFSTRKEINTLERIIPTIQPKIVSKVVKQVQQDPEILEEVKKLRVALEEEKDENATLVKDLTTLQLRYSEVEKIKQKVDMKEVINEIYRIDPATEVELVRLKKDLKDCSRSRADIETEINTVMSNLTALRAQKPKTEYKEVTQEVVKEEKSPEVIRELQRLNNQISRLQLNYDTTYELLIHLRKERDDLKAEKSKVETRLVNKEFIKYENDPLLEKEADRLRRNYREEIQNRRTLEECLFDLQNQFITLERQKPEEKIVTQEVVRLQKDPKQILEHEKLNRTLDDEMKTRRKLELEVRQLRGLNQEMESNLALMNERQKKIQVESELRQIKARILELETAPTPVEEKIVIEEVLKVERDPELDVATDGLRKNFETERSNINQLEREIRNIKLQLEILRKEKSTEKVVYREVVRVEKDPAVEAEREHLRELVAQERNFRRDLEDSIQNINIKITHLMTSKSVTSKEELTLISNRDALQQEKEDLLKKLRMLETQRQSITMTFQQQTRLVSERTEISRQRSLKISSDIQRLEQEILREKEKLHQREKVLIELRSSYKKEEHSETHTRETNLSTRITILDPDTGKPMSPYEAYVQGLIERDQYIKLSELECDWEEITSAGPDGDTTILQDRKSGKQFSVKDALKAGRLTQSEFTRYKQGNMSISEFALLVAGEVNKPYIPPVIPRSPTRHSPMTPTSPSKFFPTSPLNSMPPPLRSSYPSLNNQHSGSLNNLSGSSVDESFPISGVFDTTTQSRMSVRSALTRKLIDPDTALKLLEAQAASGGIVDLNKKDKVSVHKAAQQGLIDSAHTYKLLNAQKAFTGVEDPVTKDRLAVGEAARKGYLPEENAKRYMEAQYLTGGLVDPSKAGRLSIKEALASKMIDSTTAKELEDESTYPKDFVDPITKEKISYKEAMDRCTTDPSTGLLLLPAESTDLASSPSYSNYRFNSPYQY</sequence>
<feature type="domain" description="Periplakin-like plectin repeat" evidence="11">
    <location>
        <begin position="1187"/>
        <end position="1351"/>
    </location>
</feature>
<dbReference type="FunFam" id="3.30.160.780:FF:000001">
    <property type="entry name" value="Plectin a"/>
    <property type="match status" value="1"/>
</dbReference>
<feature type="compositionally biased region" description="Low complexity" evidence="8">
    <location>
        <begin position="1812"/>
        <end position="1825"/>
    </location>
</feature>
<feature type="compositionally biased region" description="Low complexity" evidence="8">
    <location>
        <begin position="1783"/>
        <end position="1798"/>
    </location>
</feature>
<comment type="similarity">
    <text evidence="2">Belongs to the plakin or cytolinker family.</text>
</comment>
<dbReference type="Gene3D" id="3.90.1290.10">
    <property type="entry name" value="Plakin repeat"/>
    <property type="match status" value="1"/>
</dbReference>
<accession>A0A672FTH0</accession>
<dbReference type="Gene3D" id="2.30.30.40">
    <property type="entry name" value="SH3 Domains"/>
    <property type="match status" value="1"/>
</dbReference>
<dbReference type="Pfam" id="PF26346">
    <property type="entry name" value="Plectin_PPL"/>
    <property type="match status" value="3"/>
</dbReference>
<dbReference type="InterPro" id="IPR055419">
    <property type="entry name" value="Spectrin_PEPL/EVPL"/>
</dbReference>
<protein>
    <submittedName>
        <fullName evidence="12">Envoplakin-like</fullName>
    </submittedName>
</protein>
<dbReference type="GO" id="GO:0005198">
    <property type="term" value="F:structural molecule activity"/>
    <property type="evidence" value="ECO:0007669"/>
    <property type="project" value="TreeGrafter"/>
</dbReference>
<feature type="coiled-coil region" evidence="7">
    <location>
        <begin position="15"/>
        <end position="42"/>
    </location>
</feature>
<dbReference type="CDD" id="cd00176">
    <property type="entry name" value="SPEC"/>
    <property type="match status" value="1"/>
</dbReference>
<dbReference type="FunFam" id="2.30.30.40:FF:000088">
    <property type="entry name" value="Periplakin"/>
    <property type="match status" value="1"/>
</dbReference>
<dbReference type="InterPro" id="IPR058847">
    <property type="entry name" value="Plectin_PPL"/>
</dbReference>
<feature type="coiled-coil region" evidence="7">
    <location>
        <begin position="1371"/>
        <end position="1435"/>
    </location>
</feature>
<dbReference type="GO" id="GO:0042060">
    <property type="term" value="P:wound healing"/>
    <property type="evidence" value="ECO:0007669"/>
    <property type="project" value="TreeGrafter"/>
</dbReference>
<feature type="domain" description="Periplakin-like plectin repeat" evidence="11">
    <location>
        <begin position="950"/>
        <end position="1112"/>
    </location>
</feature>
<reference evidence="12" key="2">
    <citation type="submission" date="2025-08" db="UniProtKB">
        <authorList>
            <consortium name="Ensembl"/>
        </authorList>
    </citation>
    <scope>IDENTIFICATION</scope>
</reference>
<keyword evidence="13" id="KW-1185">Reference proteome</keyword>
<evidence type="ECO:0000259" key="11">
    <source>
        <dbReference type="Pfam" id="PF26346"/>
    </source>
</evidence>
<dbReference type="Gene3D" id="3.30.160.780">
    <property type="match status" value="1"/>
</dbReference>
<dbReference type="PANTHER" id="PTHR23169:SF7">
    <property type="entry name" value="ENVOPLAKIN"/>
    <property type="match status" value="1"/>
</dbReference>
<dbReference type="Proteomes" id="UP000472267">
    <property type="component" value="Chromosome 4"/>
</dbReference>
<dbReference type="Pfam" id="PF17902">
    <property type="entry name" value="SH3_10"/>
    <property type="match status" value="1"/>
</dbReference>
<keyword evidence="3" id="KW-0597">Phosphoprotein</keyword>
<dbReference type="Pfam" id="PF23160">
    <property type="entry name" value="Spectrin_1st_PEPL"/>
    <property type="match status" value="1"/>
</dbReference>
<dbReference type="GO" id="GO:0045104">
    <property type="term" value="P:intermediate filament cytoskeleton organization"/>
    <property type="evidence" value="ECO:0007669"/>
    <property type="project" value="InterPro"/>
</dbReference>
<feature type="coiled-coil region" evidence="7">
    <location>
        <begin position="693"/>
        <end position="727"/>
    </location>
</feature>
<dbReference type="SMART" id="SM00150">
    <property type="entry name" value="SPEC"/>
    <property type="match status" value="1"/>
</dbReference>
<keyword evidence="4" id="KW-0677">Repeat</keyword>
<dbReference type="FunFam" id="3.90.1290.10:FF:000002">
    <property type="entry name" value="Plectin a"/>
    <property type="match status" value="1"/>
</dbReference>
<evidence type="ECO:0000256" key="7">
    <source>
        <dbReference type="SAM" id="Coils"/>
    </source>
</evidence>
<dbReference type="GO" id="GO:0016020">
    <property type="term" value="C:membrane"/>
    <property type="evidence" value="ECO:0007669"/>
    <property type="project" value="TreeGrafter"/>
</dbReference>
<dbReference type="InterPro" id="IPR018159">
    <property type="entry name" value="Spectrin/alpha-actinin"/>
</dbReference>
<dbReference type="OrthoDB" id="9945740at2759"/>
<dbReference type="InterPro" id="IPR035915">
    <property type="entry name" value="Plakin_repeat_sf"/>
</dbReference>
<comment type="subcellular location">
    <subcellularLocation>
        <location evidence="1">Cell junction</location>
        <location evidence="1">Desmosome</location>
    </subcellularLocation>
</comment>
<gene>
    <name evidence="12" type="primary">evplb</name>
</gene>
<organism evidence="12 13">
    <name type="scientific">Salarias fasciatus</name>
    <name type="common">Jewelled blenny</name>
    <name type="synonym">Blennius fasciatus</name>
    <dbReference type="NCBI Taxonomy" id="181472"/>
    <lineage>
        <taxon>Eukaryota</taxon>
        <taxon>Metazoa</taxon>
        <taxon>Chordata</taxon>
        <taxon>Craniata</taxon>
        <taxon>Vertebrata</taxon>
        <taxon>Euteleostomi</taxon>
        <taxon>Actinopterygii</taxon>
        <taxon>Neopterygii</taxon>
        <taxon>Teleostei</taxon>
        <taxon>Neoteleostei</taxon>
        <taxon>Acanthomorphata</taxon>
        <taxon>Ovalentaria</taxon>
        <taxon>Blenniimorphae</taxon>
        <taxon>Blenniiformes</taxon>
        <taxon>Blennioidei</taxon>
        <taxon>Blenniidae</taxon>
        <taxon>Salariinae</taxon>
        <taxon>Salarias</taxon>
    </lineage>
</organism>
<dbReference type="InterPro" id="IPR043197">
    <property type="entry name" value="Plakin"/>
</dbReference>
<evidence type="ECO:0000256" key="3">
    <source>
        <dbReference type="ARBA" id="ARBA00022553"/>
    </source>
</evidence>
<feature type="coiled-coil region" evidence="7">
    <location>
        <begin position="1135"/>
        <end position="1162"/>
    </location>
</feature>
<evidence type="ECO:0000259" key="10">
    <source>
        <dbReference type="Pfam" id="PF23160"/>
    </source>
</evidence>
<feature type="region of interest" description="Disordered" evidence="8">
    <location>
        <begin position="475"/>
        <end position="497"/>
    </location>
</feature>
<proteinExistence type="inferred from homology"/>
<feature type="domain" description="Periplakin-like plectin repeat" evidence="11">
    <location>
        <begin position="1408"/>
        <end position="1554"/>
    </location>
</feature>
<dbReference type="InterPro" id="IPR041615">
    <property type="entry name" value="Desmoplakin_SH3"/>
</dbReference>
<dbReference type="SUPFAM" id="SSF75399">
    <property type="entry name" value="Plakin repeat"/>
    <property type="match status" value="2"/>
</dbReference>
<feature type="coiled-coil region" evidence="7">
    <location>
        <begin position="500"/>
        <end position="555"/>
    </location>
</feature>
<feature type="coiled-coil region" evidence="7">
    <location>
        <begin position="1246"/>
        <end position="1333"/>
    </location>
</feature>
<dbReference type="GO" id="GO:0005737">
    <property type="term" value="C:cytoplasm"/>
    <property type="evidence" value="ECO:0007669"/>
    <property type="project" value="TreeGrafter"/>
</dbReference>
<evidence type="ECO:0000313" key="13">
    <source>
        <dbReference type="Proteomes" id="UP000472267"/>
    </source>
</evidence>
<feature type="domain" description="Desmoplakin SH3" evidence="9">
    <location>
        <begin position="380"/>
        <end position="444"/>
    </location>
</feature>
<dbReference type="OMA" id="RLTQYDV"/>
<dbReference type="Pfam" id="PF00681">
    <property type="entry name" value="Plectin"/>
    <property type="match status" value="2"/>
</dbReference>
<evidence type="ECO:0000256" key="5">
    <source>
        <dbReference type="ARBA" id="ARBA00022949"/>
    </source>
</evidence>
<evidence type="ECO:0000256" key="8">
    <source>
        <dbReference type="SAM" id="MobiDB-lite"/>
    </source>
</evidence>
<reference evidence="12" key="3">
    <citation type="submission" date="2025-09" db="UniProtKB">
        <authorList>
            <consortium name="Ensembl"/>
        </authorList>
    </citation>
    <scope>IDENTIFICATION</scope>
</reference>
<name>A0A672FTH0_SALFA</name>
<evidence type="ECO:0000256" key="2">
    <source>
        <dbReference type="ARBA" id="ARBA00009109"/>
    </source>
</evidence>
<dbReference type="GO" id="GO:0045296">
    <property type="term" value="F:cadherin binding"/>
    <property type="evidence" value="ECO:0007669"/>
    <property type="project" value="TreeGrafter"/>
</dbReference>
<reference evidence="12" key="1">
    <citation type="submission" date="2019-06" db="EMBL/GenBank/DDBJ databases">
        <authorList>
            <consortium name="Wellcome Sanger Institute Data Sharing"/>
        </authorList>
    </citation>
    <scope>NUCLEOTIDE SEQUENCE [LARGE SCALE GENOMIC DNA]</scope>
</reference>
<dbReference type="GO" id="GO:0005882">
    <property type="term" value="C:intermediate filament"/>
    <property type="evidence" value="ECO:0007669"/>
    <property type="project" value="TreeGrafter"/>
</dbReference>
<evidence type="ECO:0000256" key="1">
    <source>
        <dbReference type="ARBA" id="ARBA00004568"/>
    </source>
</evidence>
<evidence type="ECO:0000256" key="6">
    <source>
        <dbReference type="ARBA" id="ARBA00023054"/>
    </source>
</evidence>
<dbReference type="PANTHER" id="PTHR23169">
    <property type="entry name" value="ENVOPLAKIN"/>
    <property type="match status" value="1"/>
</dbReference>
<dbReference type="Ensembl" id="ENSSFAT00005010633.1">
    <property type="protein sequence ID" value="ENSSFAP00005010176.1"/>
    <property type="gene ID" value="ENSSFAG00005005773.1"/>
</dbReference>
<evidence type="ECO:0000313" key="12">
    <source>
        <dbReference type="Ensembl" id="ENSSFAP00005010176.1"/>
    </source>
</evidence>
<dbReference type="SMART" id="SM00250">
    <property type="entry name" value="PLEC"/>
    <property type="match status" value="7"/>
</dbReference>
<feature type="region of interest" description="Disordered" evidence="8">
    <location>
        <begin position="1773"/>
        <end position="1825"/>
    </location>
</feature>
<dbReference type="Gene3D" id="1.20.58.60">
    <property type="match status" value="4"/>
</dbReference>
<evidence type="ECO:0000256" key="4">
    <source>
        <dbReference type="ARBA" id="ARBA00022737"/>
    </source>
</evidence>
<dbReference type="InterPro" id="IPR001101">
    <property type="entry name" value="Plectin_repeat"/>
</dbReference>
<feature type="domain" description="Periplakin/Envoplakin N-terminal" evidence="10">
    <location>
        <begin position="25"/>
        <end position="116"/>
    </location>
</feature>
<dbReference type="SUPFAM" id="SSF46966">
    <property type="entry name" value="Spectrin repeat"/>
    <property type="match status" value="1"/>
</dbReference>
<dbReference type="InParanoid" id="A0A672FTH0"/>
<feature type="coiled-coil region" evidence="7">
    <location>
        <begin position="1461"/>
        <end position="1495"/>
    </location>
</feature>